<name>A0AAW2Z2V0_9EUKA</name>
<comment type="similarity">
    <text evidence="2 5">Belongs to the glucose-6-phosphate 1-epimerase family.</text>
</comment>
<reference evidence="8 9" key="1">
    <citation type="submission" date="2024-03" db="EMBL/GenBank/DDBJ databases">
        <title>The Acrasis kona genome and developmental transcriptomes reveal deep origins of eukaryotic multicellular pathways.</title>
        <authorList>
            <person name="Sheikh S."/>
            <person name="Fu C.-J."/>
            <person name="Brown M.W."/>
            <person name="Baldauf S.L."/>
        </authorList>
    </citation>
    <scope>NUCLEOTIDE SEQUENCE [LARGE SCALE GENOMIC DNA]</scope>
    <source>
        <strain evidence="8 9">ATCC MYA-3509</strain>
    </source>
</reference>
<evidence type="ECO:0000313" key="8">
    <source>
        <dbReference type="EMBL" id="KAL0484121.1"/>
    </source>
</evidence>
<dbReference type="InterPro" id="IPR025532">
    <property type="entry name" value="G6P_1-epimerase"/>
</dbReference>
<dbReference type="InterPro" id="IPR014718">
    <property type="entry name" value="GH-type_carb-bd"/>
</dbReference>
<feature type="binding site" evidence="7">
    <location>
        <position position="54"/>
    </location>
    <ligand>
        <name>substrate</name>
    </ligand>
</feature>
<protein>
    <recommendedName>
        <fullName evidence="3 5">glucose-6-phosphate 1-epimerase</fullName>
        <ecNumber evidence="3 5">5.1.3.15</ecNumber>
    </recommendedName>
</protein>
<dbReference type="PIRSF" id="PIRSF016020">
    <property type="entry name" value="PHexose_mutarotase"/>
    <property type="match status" value="1"/>
</dbReference>
<accession>A0AAW2Z2V0</accession>
<dbReference type="EMBL" id="JAOPGA020001024">
    <property type="protein sequence ID" value="KAL0484121.1"/>
    <property type="molecule type" value="Genomic_DNA"/>
</dbReference>
<proteinExistence type="inferred from homology"/>
<comment type="caution">
    <text evidence="8">The sequence shown here is derived from an EMBL/GenBank/DDBJ whole genome shotgun (WGS) entry which is preliminary data.</text>
</comment>
<keyword evidence="4 5" id="KW-0413">Isomerase</keyword>
<organism evidence="8 9">
    <name type="scientific">Acrasis kona</name>
    <dbReference type="NCBI Taxonomy" id="1008807"/>
    <lineage>
        <taxon>Eukaryota</taxon>
        <taxon>Discoba</taxon>
        <taxon>Heterolobosea</taxon>
        <taxon>Tetramitia</taxon>
        <taxon>Eutetramitia</taxon>
        <taxon>Acrasidae</taxon>
        <taxon>Acrasis</taxon>
    </lineage>
</organism>
<dbReference type="CDD" id="cd09020">
    <property type="entry name" value="D-hex-6-P-epi_like"/>
    <property type="match status" value="1"/>
</dbReference>
<dbReference type="PANTHER" id="PTHR11122">
    <property type="entry name" value="APOSPORY-ASSOCIATED PROTEIN C-RELATED"/>
    <property type="match status" value="1"/>
</dbReference>
<evidence type="ECO:0000256" key="5">
    <source>
        <dbReference type="PIRNR" id="PIRNR016020"/>
    </source>
</evidence>
<dbReference type="AlphaFoldDB" id="A0AAW2Z2V0"/>
<evidence type="ECO:0000256" key="1">
    <source>
        <dbReference type="ARBA" id="ARBA00001096"/>
    </source>
</evidence>
<dbReference type="GO" id="GO:0005737">
    <property type="term" value="C:cytoplasm"/>
    <property type="evidence" value="ECO:0007669"/>
    <property type="project" value="TreeGrafter"/>
</dbReference>
<dbReference type="InterPro" id="IPR008183">
    <property type="entry name" value="Aldose_1/G6P_1-epimerase"/>
</dbReference>
<feature type="binding site" evidence="7">
    <location>
        <position position="82"/>
    </location>
    <ligand>
        <name>substrate</name>
    </ligand>
</feature>
<dbReference type="Proteomes" id="UP001431209">
    <property type="component" value="Unassembled WGS sequence"/>
</dbReference>
<dbReference type="PANTHER" id="PTHR11122:SF13">
    <property type="entry name" value="GLUCOSE-6-PHOSPHATE 1-EPIMERASE"/>
    <property type="match status" value="1"/>
</dbReference>
<evidence type="ECO:0000256" key="3">
    <source>
        <dbReference type="ARBA" id="ARBA00012083"/>
    </source>
</evidence>
<comment type="catalytic activity">
    <reaction evidence="1">
        <text>alpha-D-glucose 6-phosphate = beta-D-glucose 6-phosphate</text>
        <dbReference type="Rhea" id="RHEA:16249"/>
        <dbReference type="ChEBI" id="CHEBI:58225"/>
        <dbReference type="ChEBI" id="CHEBI:58247"/>
        <dbReference type="EC" id="5.1.3.15"/>
    </reaction>
</comment>
<evidence type="ECO:0000256" key="2">
    <source>
        <dbReference type="ARBA" id="ARBA00005866"/>
    </source>
</evidence>
<evidence type="ECO:0000256" key="4">
    <source>
        <dbReference type="ARBA" id="ARBA00023235"/>
    </source>
</evidence>
<dbReference type="Gene3D" id="2.70.98.10">
    <property type="match status" value="1"/>
</dbReference>
<dbReference type="InterPro" id="IPR011013">
    <property type="entry name" value="Gal_mutarotase_sf_dom"/>
</dbReference>
<feature type="active site" evidence="6">
    <location>
        <position position="255"/>
    </location>
</feature>
<dbReference type="EC" id="5.1.3.15" evidence="3 5"/>
<evidence type="ECO:0000313" key="9">
    <source>
        <dbReference type="Proteomes" id="UP001431209"/>
    </source>
</evidence>
<dbReference type="SUPFAM" id="SSF74650">
    <property type="entry name" value="Galactose mutarotase-like"/>
    <property type="match status" value="1"/>
</dbReference>
<feature type="binding site" evidence="7">
    <location>
        <position position="77"/>
    </location>
    <ligand>
        <name>substrate</name>
    </ligand>
</feature>
<evidence type="ECO:0000256" key="6">
    <source>
        <dbReference type="PIRSR" id="PIRSR016020-1"/>
    </source>
</evidence>
<evidence type="ECO:0000256" key="7">
    <source>
        <dbReference type="PIRSR" id="PIRSR016020-2"/>
    </source>
</evidence>
<keyword evidence="9" id="KW-1185">Reference proteome</keyword>
<dbReference type="GO" id="GO:0005975">
    <property type="term" value="P:carbohydrate metabolic process"/>
    <property type="evidence" value="ECO:0007669"/>
    <property type="project" value="InterPro"/>
</dbReference>
<dbReference type="Pfam" id="PF01263">
    <property type="entry name" value="Aldose_epim"/>
    <property type="match status" value="1"/>
</dbReference>
<sequence length="282" mass="31357">MSISEDSTAVTLTHQCGDTLKVLLYGATIISWVSGRERLFLSSKAALDGSKAVRGGIPLVFPVFGKSNAGPTKELPQHGFARTSTWRLLSHKADSESTQVKLELSNDLISQDAHKLWPYAFNLIDLKANSFVTSMEVQNKDKEPFDFNFLFHTYFAVNNISTVSVRGLNGAQYVDKKRDAANFEETEKDVKISNETDRVYKSPSGPTQIVDEDCTVDVQRDNLNDVVVWNPWENAAKNMGDFGPEDGWKKMLCIEAGSVSNWQNLGPGESWKGVQTVIRSML</sequence>
<dbReference type="GO" id="GO:0047938">
    <property type="term" value="F:glucose-6-phosphate 1-epimerase activity"/>
    <property type="evidence" value="ECO:0007669"/>
    <property type="project" value="UniProtKB-UniRule"/>
</dbReference>
<feature type="active site" evidence="6">
    <location>
        <position position="152"/>
    </location>
</feature>
<dbReference type="GO" id="GO:0030246">
    <property type="term" value="F:carbohydrate binding"/>
    <property type="evidence" value="ECO:0007669"/>
    <property type="project" value="UniProtKB-UniRule"/>
</dbReference>
<gene>
    <name evidence="8" type="ORF">AKO1_004911</name>
</gene>